<feature type="non-terminal residue" evidence="1">
    <location>
        <position position="1"/>
    </location>
</feature>
<gene>
    <name evidence="1" type="ORF">GBAR_LOCUS29113</name>
</gene>
<name>A0AA35TRR2_GEOBA</name>
<evidence type="ECO:0000313" key="2">
    <source>
        <dbReference type="Proteomes" id="UP001174909"/>
    </source>
</evidence>
<reference evidence="1" key="1">
    <citation type="submission" date="2023-03" db="EMBL/GenBank/DDBJ databases">
        <authorList>
            <person name="Steffen K."/>
            <person name="Cardenas P."/>
        </authorList>
    </citation>
    <scope>NUCLEOTIDE SEQUENCE</scope>
</reference>
<organism evidence="1 2">
    <name type="scientific">Geodia barretti</name>
    <name type="common">Barrett's horny sponge</name>
    <dbReference type="NCBI Taxonomy" id="519541"/>
    <lineage>
        <taxon>Eukaryota</taxon>
        <taxon>Metazoa</taxon>
        <taxon>Porifera</taxon>
        <taxon>Demospongiae</taxon>
        <taxon>Heteroscleromorpha</taxon>
        <taxon>Tetractinellida</taxon>
        <taxon>Astrophorina</taxon>
        <taxon>Geodiidae</taxon>
        <taxon>Geodia</taxon>
    </lineage>
</organism>
<keyword evidence="2" id="KW-1185">Reference proteome</keyword>
<accession>A0AA35TRR2</accession>
<feature type="non-terminal residue" evidence="1">
    <location>
        <position position="89"/>
    </location>
</feature>
<evidence type="ECO:0000313" key="1">
    <source>
        <dbReference type="EMBL" id="CAI8053240.1"/>
    </source>
</evidence>
<protein>
    <submittedName>
        <fullName evidence="1">Uncharacterized protein</fullName>
    </submittedName>
</protein>
<sequence length="89" mass="9482">GGSSVCLSDLVAANVQLLSLFPQSTVHGLHQLSRASPGIQLIVKVLCSFHQTVRCVHAHENEGASLLFWQPLRLSPLSGVSLSINSPLL</sequence>
<comment type="caution">
    <text evidence="1">The sequence shown here is derived from an EMBL/GenBank/DDBJ whole genome shotgun (WGS) entry which is preliminary data.</text>
</comment>
<dbReference type="EMBL" id="CASHTH010004078">
    <property type="protein sequence ID" value="CAI8053240.1"/>
    <property type="molecule type" value="Genomic_DNA"/>
</dbReference>
<dbReference type="Proteomes" id="UP001174909">
    <property type="component" value="Unassembled WGS sequence"/>
</dbReference>
<proteinExistence type="predicted"/>
<dbReference type="AlphaFoldDB" id="A0AA35TRR2"/>